<reference evidence="3" key="1">
    <citation type="journal article" date="2020" name="Nature">
        <title>Giant virus diversity and host interactions through global metagenomics.</title>
        <authorList>
            <person name="Schulz F."/>
            <person name="Roux S."/>
            <person name="Paez-Espino D."/>
            <person name="Jungbluth S."/>
            <person name="Walsh D.A."/>
            <person name="Denef V.J."/>
            <person name="McMahon K.D."/>
            <person name="Konstantinidis K.T."/>
            <person name="Eloe-Fadrosh E.A."/>
            <person name="Kyrpides N.C."/>
            <person name="Woyke T."/>
        </authorList>
    </citation>
    <scope>NUCLEOTIDE SEQUENCE</scope>
    <source>
        <strain evidence="3">GVMAG-M-3300001348-25</strain>
    </source>
</reference>
<feature type="compositionally biased region" description="Low complexity" evidence="1">
    <location>
        <begin position="171"/>
        <end position="181"/>
    </location>
</feature>
<evidence type="ECO:0000256" key="2">
    <source>
        <dbReference type="SAM" id="Phobius"/>
    </source>
</evidence>
<feature type="region of interest" description="Disordered" evidence="1">
    <location>
        <begin position="145"/>
        <end position="227"/>
    </location>
</feature>
<keyword evidence="2" id="KW-1133">Transmembrane helix</keyword>
<protein>
    <submittedName>
        <fullName evidence="3">Uncharacterized protein</fullName>
    </submittedName>
</protein>
<feature type="transmembrane region" description="Helical" evidence="2">
    <location>
        <begin position="62"/>
        <end position="84"/>
    </location>
</feature>
<proteinExistence type="predicted"/>
<feature type="compositionally biased region" description="Polar residues" evidence="1">
    <location>
        <begin position="182"/>
        <end position="216"/>
    </location>
</feature>
<accession>A0A6C0EG26</accession>
<organism evidence="3">
    <name type="scientific">viral metagenome</name>
    <dbReference type="NCBI Taxonomy" id="1070528"/>
    <lineage>
        <taxon>unclassified sequences</taxon>
        <taxon>metagenomes</taxon>
        <taxon>organismal metagenomes</taxon>
    </lineage>
</organism>
<feature type="transmembrane region" description="Helical" evidence="2">
    <location>
        <begin position="104"/>
        <end position="122"/>
    </location>
</feature>
<dbReference type="EMBL" id="MN738852">
    <property type="protein sequence ID" value="QHT28126.1"/>
    <property type="molecule type" value="Genomic_DNA"/>
</dbReference>
<name>A0A6C0EG26_9ZZZZ</name>
<feature type="transmembrane region" description="Helical" evidence="2">
    <location>
        <begin position="32"/>
        <end position="50"/>
    </location>
</feature>
<evidence type="ECO:0000256" key="1">
    <source>
        <dbReference type="SAM" id="MobiDB-lite"/>
    </source>
</evidence>
<keyword evidence="2" id="KW-0812">Transmembrane</keyword>
<evidence type="ECO:0000313" key="3">
    <source>
        <dbReference type="EMBL" id="QHT28126.1"/>
    </source>
</evidence>
<dbReference type="AlphaFoldDB" id="A0A6C0EG26"/>
<keyword evidence="2" id="KW-0472">Membrane</keyword>
<sequence>MDEDNSGISKKTGFVEHVFEFKEDTKNDLLNIGQYSLLSILPVIGLNKLMKNYIPDIDDTKGSLEIVIEIIAQVLVIFIGLFYIHRIVTFVPTYSKDSYPPFHMTNIVLVILFITLSLQTKLGEKGNILYERVMGLINGEESLREKQPVVRQQQQHPSGVLPPPAVTRDSQQNQQLQNQNNMGPSLGSTPISNSPNFDQMYQQNPTPLVNANSPAPQQMGPPPLMAANEALGGSAFGSMF</sequence>